<evidence type="ECO:0000313" key="1">
    <source>
        <dbReference type="EMBL" id="KAK2612026.1"/>
    </source>
</evidence>
<reference evidence="1" key="1">
    <citation type="submission" date="2023-06" db="EMBL/GenBank/DDBJ databases">
        <title>Conoideocrella luteorostrata (Hypocreales: Clavicipitaceae), a potential biocontrol fungus for elongate hemlock scale in United States Christmas tree production areas.</title>
        <authorList>
            <person name="Barrett H."/>
            <person name="Lovett B."/>
            <person name="Macias A.M."/>
            <person name="Stajich J.E."/>
            <person name="Kasson M.T."/>
        </authorList>
    </citation>
    <scope>NUCLEOTIDE SEQUENCE</scope>
    <source>
        <strain evidence="1">ARSEF 14590</strain>
    </source>
</reference>
<dbReference type="Proteomes" id="UP001251528">
    <property type="component" value="Unassembled WGS sequence"/>
</dbReference>
<gene>
    <name evidence="1" type="ORF">QQS21_001991</name>
</gene>
<protein>
    <submittedName>
        <fullName evidence="1">Uncharacterized protein</fullName>
    </submittedName>
</protein>
<dbReference type="EMBL" id="JASWJB010000022">
    <property type="protein sequence ID" value="KAK2612026.1"/>
    <property type="molecule type" value="Genomic_DNA"/>
</dbReference>
<sequence length="267" mass="30307">MTSRADWLRAKVAPTRDALVAGDGCHADEAEALNKYLDGGSSAHEAANAFTKPVLEEGEPSDSLYRPMALLCEALVELENDRDKLLDLLATMEKLPSAAGIDWSELPGFGNMWSDLYRLYTHGPDHWETSYASLSEERVVELRQHYRATAAVEAEMYLRGLDGITAHWGYETLNLICTRRAGLEVLISSMHVWLTKGSTRLKEDLDLDELYLYGGTRRMEDHWETWRSRFLEVSKDEGFLSQEARKLAAECHEMMKLDTWETVGYPL</sequence>
<accession>A0AAJ0CW70</accession>
<proteinExistence type="predicted"/>
<comment type="caution">
    <text evidence="1">The sequence shown here is derived from an EMBL/GenBank/DDBJ whole genome shotgun (WGS) entry which is preliminary data.</text>
</comment>
<evidence type="ECO:0000313" key="2">
    <source>
        <dbReference type="Proteomes" id="UP001251528"/>
    </source>
</evidence>
<dbReference type="AlphaFoldDB" id="A0AAJ0CW70"/>
<organism evidence="1 2">
    <name type="scientific">Conoideocrella luteorostrata</name>
    <dbReference type="NCBI Taxonomy" id="1105319"/>
    <lineage>
        <taxon>Eukaryota</taxon>
        <taxon>Fungi</taxon>
        <taxon>Dikarya</taxon>
        <taxon>Ascomycota</taxon>
        <taxon>Pezizomycotina</taxon>
        <taxon>Sordariomycetes</taxon>
        <taxon>Hypocreomycetidae</taxon>
        <taxon>Hypocreales</taxon>
        <taxon>Clavicipitaceae</taxon>
        <taxon>Conoideocrella</taxon>
    </lineage>
</organism>
<keyword evidence="2" id="KW-1185">Reference proteome</keyword>
<name>A0AAJ0CW70_9HYPO</name>